<proteinExistence type="predicted"/>
<evidence type="ECO:0000313" key="3">
    <source>
        <dbReference type="Proteomes" id="UP001626550"/>
    </source>
</evidence>
<protein>
    <submittedName>
        <fullName evidence="2">Uncharacterized protein</fullName>
    </submittedName>
</protein>
<sequence length="124" mass="13090">MQQAQTGGYMATAPGLNYQSSSSVGNDMYSSHYGSSVSGEMPGRTQEEALNFVRQMLMMNGSGQQQHNSMHLSQAAVQRPSNLGAVGQQPPIGTGSGHHQQHSMMSGSRLAPTNTSNQTVYGSA</sequence>
<dbReference type="EMBL" id="JBJKFK010000071">
    <property type="protein sequence ID" value="KAL3320184.1"/>
    <property type="molecule type" value="Genomic_DNA"/>
</dbReference>
<dbReference type="Proteomes" id="UP001626550">
    <property type="component" value="Unassembled WGS sequence"/>
</dbReference>
<feature type="region of interest" description="Disordered" evidence="1">
    <location>
        <begin position="81"/>
        <end position="124"/>
    </location>
</feature>
<gene>
    <name evidence="2" type="ORF">Ciccas_001152</name>
</gene>
<accession>A0ABD2QKZ8</accession>
<evidence type="ECO:0000313" key="2">
    <source>
        <dbReference type="EMBL" id="KAL3320184.1"/>
    </source>
</evidence>
<keyword evidence="3" id="KW-1185">Reference proteome</keyword>
<feature type="compositionally biased region" description="Polar residues" evidence="1">
    <location>
        <begin position="102"/>
        <end position="124"/>
    </location>
</feature>
<evidence type="ECO:0000256" key="1">
    <source>
        <dbReference type="SAM" id="MobiDB-lite"/>
    </source>
</evidence>
<comment type="caution">
    <text evidence="2">The sequence shown here is derived from an EMBL/GenBank/DDBJ whole genome shotgun (WGS) entry which is preliminary data.</text>
</comment>
<feature type="region of interest" description="Disordered" evidence="1">
    <location>
        <begin position="1"/>
        <end position="22"/>
    </location>
</feature>
<name>A0ABD2QKZ8_9PLAT</name>
<organism evidence="2 3">
    <name type="scientific">Cichlidogyrus casuarinus</name>
    <dbReference type="NCBI Taxonomy" id="1844966"/>
    <lineage>
        <taxon>Eukaryota</taxon>
        <taxon>Metazoa</taxon>
        <taxon>Spiralia</taxon>
        <taxon>Lophotrochozoa</taxon>
        <taxon>Platyhelminthes</taxon>
        <taxon>Monogenea</taxon>
        <taxon>Monopisthocotylea</taxon>
        <taxon>Dactylogyridea</taxon>
        <taxon>Ancyrocephalidae</taxon>
        <taxon>Cichlidogyrus</taxon>
    </lineage>
</organism>
<dbReference type="AlphaFoldDB" id="A0ABD2QKZ8"/>
<reference evidence="2 3" key="1">
    <citation type="submission" date="2024-11" db="EMBL/GenBank/DDBJ databases">
        <title>Adaptive evolution of stress response genes in parasites aligns with host niche diversity.</title>
        <authorList>
            <person name="Hahn C."/>
            <person name="Resl P."/>
        </authorList>
    </citation>
    <scope>NUCLEOTIDE SEQUENCE [LARGE SCALE GENOMIC DNA]</scope>
    <source>
        <strain evidence="2">EGGRZ-B1_66</strain>
        <tissue evidence="2">Body</tissue>
    </source>
</reference>